<keyword evidence="10" id="KW-1185">Reference proteome</keyword>
<dbReference type="InterPro" id="IPR048660">
    <property type="entry name" value="IntS9-like_C"/>
</dbReference>
<feature type="non-terminal residue" evidence="9">
    <location>
        <position position="1"/>
    </location>
</feature>
<dbReference type="Pfam" id="PF21382">
    <property type="entry name" value="IntS9_C"/>
    <property type="match status" value="1"/>
</dbReference>
<evidence type="ECO:0000256" key="2">
    <source>
        <dbReference type="ARBA" id="ARBA00004496"/>
    </source>
</evidence>
<dbReference type="SUPFAM" id="SSF56281">
    <property type="entry name" value="Metallo-hydrolase/oxidoreductase"/>
    <property type="match status" value="1"/>
</dbReference>
<reference evidence="9 10" key="1">
    <citation type="submission" date="2019-09" db="EMBL/GenBank/DDBJ databases">
        <title>Bird 10,000 Genomes (B10K) Project - Family phase.</title>
        <authorList>
            <person name="Zhang G."/>
        </authorList>
    </citation>
    <scope>NUCLEOTIDE SEQUENCE [LARGE SCALE GENOMIC DNA]</scope>
    <source>
        <strain evidence="9">B10K-DU-001-44</strain>
        <tissue evidence="9">Muscle</tissue>
    </source>
</reference>
<dbReference type="Pfam" id="PF10996">
    <property type="entry name" value="Beta-Casp"/>
    <property type="match status" value="1"/>
</dbReference>
<feature type="domain" description="Beta-Casp" evidence="8">
    <location>
        <begin position="305"/>
        <end position="433"/>
    </location>
</feature>
<dbReference type="AlphaFoldDB" id="A0A7L0P1M7"/>
<keyword evidence="6" id="KW-0539">Nucleus</keyword>
<keyword evidence="5" id="KW-0963">Cytoplasm</keyword>
<dbReference type="Proteomes" id="UP000574277">
    <property type="component" value="Unassembled WGS sequence"/>
</dbReference>
<evidence type="ECO:0000256" key="4">
    <source>
        <dbReference type="ARBA" id="ARBA00015337"/>
    </source>
</evidence>
<evidence type="ECO:0000256" key="5">
    <source>
        <dbReference type="ARBA" id="ARBA00022490"/>
    </source>
</evidence>
<dbReference type="InterPro" id="IPR027074">
    <property type="entry name" value="Integrator_9su"/>
</dbReference>
<dbReference type="GO" id="GO:0032039">
    <property type="term" value="C:integrator complex"/>
    <property type="evidence" value="ECO:0007669"/>
    <property type="project" value="InterPro"/>
</dbReference>
<dbReference type="GO" id="GO:0034472">
    <property type="term" value="P:snRNA 3'-end processing"/>
    <property type="evidence" value="ECO:0007669"/>
    <property type="project" value="TreeGrafter"/>
</dbReference>
<feature type="region of interest" description="Disordered" evidence="7">
    <location>
        <begin position="549"/>
        <end position="573"/>
    </location>
</feature>
<name>A0A7L0P1M7_9AVES</name>
<dbReference type="EMBL" id="VXAT01001326">
    <property type="protein sequence ID" value="NXK99824.1"/>
    <property type="molecule type" value="Genomic_DNA"/>
</dbReference>
<organism evidence="9 10">
    <name type="scientific">Mesembrinibis cayennensis</name>
    <dbReference type="NCBI Taxonomy" id="1118748"/>
    <lineage>
        <taxon>Eukaryota</taxon>
        <taxon>Metazoa</taxon>
        <taxon>Chordata</taxon>
        <taxon>Craniata</taxon>
        <taxon>Vertebrata</taxon>
        <taxon>Euteleostomi</taxon>
        <taxon>Archelosauria</taxon>
        <taxon>Archosauria</taxon>
        <taxon>Dinosauria</taxon>
        <taxon>Saurischia</taxon>
        <taxon>Theropoda</taxon>
        <taxon>Coelurosauria</taxon>
        <taxon>Aves</taxon>
        <taxon>Neognathae</taxon>
        <taxon>Neoaves</taxon>
        <taxon>Aequornithes</taxon>
        <taxon>Pelecaniformes</taxon>
        <taxon>Threskiornithidae</taxon>
        <taxon>Mesembrinibis</taxon>
    </lineage>
</organism>
<evidence type="ECO:0000256" key="3">
    <source>
        <dbReference type="ARBA" id="ARBA00006861"/>
    </source>
</evidence>
<dbReference type="InterPro" id="IPR036866">
    <property type="entry name" value="RibonucZ/Hydroxyglut_hydro"/>
</dbReference>
<dbReference type="GO" id="GO:0160232">
    <property type="term" value="C:INTAC complex"/>
    <property type="evidence" value="ECO:0007669"/>
    <property type="project" value="UniProtKB-ARBA"/>
</dbReference>
<evidence type="ECO:0000259" key="8">
    <source>
        <dbReference type="SMART" id="SM01027"/>
    </source>
</evidence>
<dbReference type="SMART" id="SM01027">
    <property type="entry name" value="Beta-Casp"/>
    <property type="match status" value="1"/>
</dbReference>
<dbReference type="Gene3D" id="3.40.50.10890">
    <property type="match status" value="1"/>
</dbReference>
<dbReference type="GO" id="GO:0090101">
    <property type="term" value="P:negative regulation of transmembrane receptor protein serine/threonine kinase signaling pathway"/>
    <property type="evidence" value="ECO:0007669"/>
    <property type="project" value="UniProtKB-ARBA"/>
</dbReference>
<dbReference type="CDD" id="cd16294">
    <property type="entry name" value="Int9-like_MBL-fold"/>
    <property type="match status" value="1"/>
</dbReference>
<proteinExistence type="inferred from homology"/>
<dbReference type="InterPro" id="IPR022712">
    <property type="entry name" value="Beta_Casp"/>
</dbReference>
<gene>
    <name evidence="9" type="primary">Ints9</name>
    <name evidence="9" type="ORF">MESCAY_R08111</name>
</gene>
<accession>A0A7L0P1M7</accession>
<dbReference type="Pfam" id="PF16661">
    <property type="entry name" value="Lactamase_B_6"/>
    <property type="match status" value="1"/>
</dbReference>
<dbReference type="PANTHER" id="PTHR46094">
    <property type="entry name" value="INTEGRATOR COMPLEX SUBUNIT 9"/>
    <property type="match status" value="1"/>
</dbReference>
<evidence type="ECO:0000313" key="9">
    <source>
        <dbReference type="EMBL" id="NXK99824.1"/>
    </source>
</evidence>
<dbReference type="GO" id="GO:0090287">
    <property type="term" value="P:regulation of cellular response to growth factor stimulus"/>
    <property type="evidence" value="ECO:0007669"/>
    <property type="project" value="UniProtKB-ARBA"/>
</dbReference>
<comment type="subcellular location">
    <subcellularLocation>
        <location evidence="2">Cytoplasm</location>
    </subcellularLocation>
    <subcellularLocation>
        <location evidence="1">Nucleus</location>
    </subcellularLocation>
</comment>
<evidence type="ECO:0000256" key="7">
    <source>
        <dbReference type="SAM" id="MobiDB-lite"/>
    </source>
</evidence>
<sequence>FFQYCLSGHPTLPCNVLKFKSTTIMLDCGLDMTSTLNFLPLPLVQSPRLSKLPGWVLKDGSTFLDKELKECSGHVFVDSVPEFCLPETELLDLSTVDVILISNYHCMMALPYITEYTGFTGTVYATEPTVQIGRLLMEELVNSIERVPKAQSASMWKNKEVQRLLPAPLKDAVEVSMWRKCYTMPEVNAALSKIQLVGYSQKIELFGAVQVTPLSSGYALGSSNWIIQSHYEKVSYVSGSSLLTTHPQPMDQASLKNSDVLILTGLTQIPTANPDGMVGEFCNNLAITVRNGGNVLVPCYPSGVIYDLLECLYQFIDSAGLSNVPFYFISPVANSSLEFSQIFAEWLCHNKQTKVYLPEPPFPHAELIQTNKLKHYPSIHGDFSNDFKQPCVVFTGHPSLRFGDVVHFMELWGKSSLNTVIFTEPDFSYLDALAPYQPLAMKCVYCPIDTRLNFIQVSKLLKEVQPLHVVCPEQYTQPPPTQSHRTDLMIDCQPPPMSYRRAEVLTLPYKRRYEKIEIMPELADSLVPLEIKPGISLATVSAVLHTKDNKHVLQLPPKPPQPPASKKRKRVSDDVPECKPLKPLLSGSIPVDQFVQALEKHGFSDVKVEDTAKGHIVLLQEAETLIQIEEDSTHIICDNDEPLRVKLRDLVLKFLQKF</sequence>
<dbReference type="Gene3D" id="3.60.15.10">
    <property type="entry name" value="Ribonuclease Z/Hydroxyacylglutathione hydrolase-like"/>
    <property type="match status" value="1"/>
</dbReference>
<evidence type="ECO:0000256" key="6">
    <source>
        <dbReference type="ARBA" id="ARBA00023242"/>
    </source>
</evidence>
<feature type="non-terminal residue" evidence="9">
    <location>
        <position position="658"/>
    </location>
</feature>
<comment type="similarity">
    <text evidence="3">Belongs to the metallo-beta-lactamase superfamily. RNA-metabolizing metallo-beta-lactamase-like family. INTS9 subfamily.</text>
</comment>
<dbReference type="PANTHER" id="PTHR46094:SF1">
    <property type="entry name" value="INTEGRATOR COMPLEX SUBUNIT 9"/>
    <property type="match status" value="1"/>
</dbReference>
<evidence type="ECO:0000313" key="10">
    <source>
        <dbReference type="Proteomes" id="UP000574277"/>
    </source>
</evidence>
<comment type="caution">
    <text evidence="9">The sequence shown here is derived from an EMBL/GenBank/DDBJ whole genome shotgun (WGS) entry which is preliminary data.</text>
</comment>
<dbReference type="FunFam" id="3.40.50.10890:FF:000003">
    <property type="entry name" value="Integrator complex subunit 9"/>
    <property type="match status" value="1"/>
</dbReference>
<dbReference type="InterPro" id="IPR001279">
    <property type="entry name" value="Metallo-B-lactamas"/>
</dbReference>
<protein>
    <recommendedName>
        <fullName evidence="4">Integrator complex subunit 9</fullName>
    </recommendedName>
</protein>
<dbReference type="GO" id="GO:0160240">
    <property type="term" value="P:RNA polymerase II transcription initiation surveillance"/>
    <property type="evidence" value="ECO:0007669"/>
    <property type="project" value="UniProtKB-ARBA"/>
</dbReference>
<dbReference type="GO" id="GO:0005829">
    <property type="term" value="C:cytosol"/>
    <property type="evidence" value="ECO:0007669"/>
    <property type="project" value="UniProtKB-ARBA"/>
</dbReference>
<evidence type="ECO:0000256" key="1">
    <source>
        <dbReference type="ARBA" id="ARBA00004123"/>
    </source>
</evidence>